<keyword evidence="1" id="KW-0328">Glycosyltransferase</keyword>
<accession>A0A2U1MR62</accession>
<dbReference type="OrthoDB" id="5835829at2759"/>
<evidence type="ECO:0000313" key="3">
    <source>
        <dbReference type="Proteomes" id="UP000245207"/>
    </source>
</evidence>
<evidence type="ECO:0000256" key="1">
    <source>
        <dbReference type="ARBA" id="ARBA00022676"/>
    </source>
</evidence>
<comment type="caution">
    <text evidence="2">The sequence shown here is derived from an EMBL/GenBank/DDBJ whole genome shotgun (WGS) entry which is preliminary data.</text>
</comment>
<organism evidence="2 3">
    <name type="scientific">Artemisia annua</name>
    <name type="common">Sweet wormwood</name>
    <dbReference type="NCBI Taxonomy" id="35608"/>
    <lineage>
        <taxon>Eukaryota</taxon>
        <taxon>Viridiplantae</taxon>
        <taxon>Streptophyta</taxon>
        <taxon>Embryophyta</taxon>
        <taxon>Tracheophyta</taxon>
        <taxon>Spermatophyta</taxon>
        <taxon>Magnoliopsida</taxon>
        <taxon>eudicotyledons</taxon>
        <taxon>Gunneridae</taxon>
        <taxon>Pentapetalae</taxon>
        <taxon>asterids</taxon>
        <taxon>campanulids</taxon>
        <taxon>Asterales</taxon>
        <taxon>Asteraceae</taxon>
        <taxon>Asteroideae</taxon>
        <taxon>Anthemideae</taxon>
        <taxon>Artemisiinae</taxon>
        <taxon>Artemisia</taxon>
    </lineage>
</organism>
<dbReference type="STRING" id="35608.A0A2U1MR62"/>
<dbReference type="SUPFAM" id="SSF53756">
    <property type="entry name" value="UDP-Glycosyltransferase/glycogen phosphorylase"/>
    <property type="match status" value="1"/>
</dbReference>
<dbReference type="PANTHER" id="PTHR48046">
    <property type="entry name" value="UDP-GLYCOSYLTRANSFERASE 72E1"/>
    <property type="match status" value="1"/>
</dbReference>
<keyword evidence="2" id="KW-0808">Transferase</keyword>
<gene>
    <name evidence="2" type="ORF">CTI12_AA159430</name>
</gene>
<keyword evidence="3" id="KW-1185">Reference proteome</keyword>
<name>A0A2U1MR62_ARTAN</name>
<dbReference type="Proteomes" id="UP000245207">
    <property type="component" value="Unassembled WGS sequence"/>
</dbReference>
<sequence>MGHIIPLFELALHLVTVHNIQVTFLVITTESTNAQNNYLKASNSHPDLHLVDLPPADMSGLISDDMDIVIRISLLVEESVGPLRTVLSGLNVLKALIIDIFCTSMFDVGEDLSIPVYSFFTASAVLFMFSMYLPVLDKEVEGEFVDLPRPVNVPGCNPILIHDFFSQVRNRKVNAYKWFLLHVRRLSMATGIFLNTWDDLEPVSLKALKHEPFFLNNSTPPVYPIGPLTQQIEPVETEYDKGIIAWLDKQPKDSVLFIALGSGGTLTSEQLTELAWGLELSQQRFILAVRKPNDYAASSYFSTGNESDDLKAYLPNWFVERQMGSGWLLLHGYRTSVSD</sequence>
<protein>
    <submittedName>
        <fullName evidence="2">UDP-glucuronosyl/UDP-glucosyltransferase</fullName>
    </submittedName>
</protein>
<reference evidence="2 3" key="1">
    <citation type="journal article" date="2018" name="Mol. Plant">
        <title>The genome of Artemisia annua provides insight into the evolution of Asteraceae family and artemisinin biosynthesis.</title>
        <authorList>
            <person name="Shen Q."/>
            <person name="Zhang L."/>
            <person name="Liao Z."/>
            <person name="Wang S."/>
            <person name="Yan T."/>
            <person name="Shi P."/>
            <person name="Liu M."/>
            <person name="Fu X."/>
            <person name="Pan Q."/>
            <person name="Wang Y."/>
            <person name="Lv Z."/>
            <person name="Lu X."/>
            <person name="Zhang F."/>
            <person name="Jiang W."/>
            <person name="Ma Y."/>
            <person name="Chen M."/>
            <person name="Hao X."/>
            <person name="Li L."/>
            <person name="Tang Y."/>
            <person name="Lv G."/>
            <person name="Zhou Y."/>
            <person name="Sun X."/>
            <person name="Brodelius P.E."/>
            <person name="Rose J.K.C."/>
            <person name="Tang K."/>
        </authorList>
    </citation>
    <scope>NUCLEOTIDE SEQUENCE [LARGE SCALE GENOMIC DNA]</scope>
    <source>
        <strain evidence="3">cv. Huhao1</strain>
        <tissue evidence="2">Leaf</tissue>
    </source>
</reference>
<dbReference type="AlphaFoldDB" id="A0A2U1MR62"/>
<dbReference type="Gene3D" id="3.40.50.2000">
    <property type="entry name" value="Glycogen Phosphorylase B"/>
    <property type="match status" value="2"/>
</dbReference>
<proteinExistence type="predicted"/>
<dbReference type="GO" id="GO:0016757">
    <property type="term" value="F:glycosyltransferase activity"/>
    <property type="evidence" value="ECO:0007669"/>
    <property type="project" value="UniProtKB-KW"/>
</dbReference>
<evidence type="ECO:0000313" key="2">
    <source>
        <dbReference type="EMBL" id="PWA63716.1"/>
    </source>
</evidence>
<dbReference type="PANTHER" id="PTHR48046:SF4">
    <property type="entry name" value="GLYCOSYLTRANSFERASE"/>
    <property type="match status" value="1"/>
</dbReference>
<dbReference type="EMBL" id="PKPP01004580">
    <property type="protein sequence ID" value="PWA63716.1"/>
    <property type="molecule type" value="Genomic_DNA"/>
</dbReference>